<sequence>MQVADLACAEGETIHNEPFTVTPEKVFYALKTMDAIGRSRKNQKK</sequence>
<dbReference type="STRING" id="1592317.DPF_0501"/>
<dbReference type="Proteomes" id="UP000095200">
    <property type="component" value="Unassembled WGS sequence"/>
</dbReference>
<proteinExistence type="predicted"/>
<organism evidence="1 2">
    <name type="scientific">Desulfoplanes formicivorans</name>
    <dbReference type="NCBI Taxonomy" id="1592317"/>
    <lineage>
        <taxon>Bacteria</taxon>
        <taxon>Pseudomonadati</taxon>
        <taxon>Thermodesulfobacteriota</taxon>
        <taxon>Desulfovibrionia</taxon>
        <taxon>Desulfovibrionales</taxon>
        <taxon>Desulfoplanaceae</taxon>
        <taxon>Desulfoplanes</taxon>
    </lineage>
</organism>
<evidence type="ECO:0000313" key="1">
    <source>
        <dbReference type="EMBL" id="GAU07802.1"/>
    </source>
</evidence>
<gene>
    <name evidence="1" type="ORF">DPF_0501</name>
</gene>
<dbReference type="AlphaFoldDB" id="A0A194ACE1"/>
<comment type="caution">
    <text evidence="1">The sequence shown here is derived from an EMBL/GenBank/DDBJ whole genome shotgun (WGS) entry which is preliminary data.</text>
</comment>
<dbReference type="EMBL" id="BDFE01000007">
    <property type="protein sequence ID" value="GAU07802.1"/>
    <property type="molecule type" value="Genomic_DNA"/>
</dbReference>
<reference evidence="2" key="1">
    <citation type="submission" date="2016-06" db="EMBL/GenBank/DDBJ databases">
        <title>Draft genome sequence of Desulfoplanes formicivorans strain Pf12B.</title>
        <authorList>
            <person name="Watanabe M."/>
            <person name="Kojima H."/>
            <person name="Fukui M."/>
        </authorList>
    </citation>
    <scope>NUCLEOTIDE SEQUENCE [LARGE SCALE GENOMIC DNA]</scope>
    <source>
        <strain evidence="2">Pf12B</strain>
    </source>
</reference>
<keyword evidence="2" id="KW-1185">Reference proteome</keyword>
<evidence type="ECO:0000313" key="2">
    <source>
        <dbReference type="Proteomes" id="UP000095200"/>
    </source>
</evidence>
<accession>A0A194ACE1</accession>
<protein>
    <submittedName>
        <fullName evidence="1">Uncharacterized protein</fullName>
    </submittedName>
</protein>
<name>A0A194ACE1_9BACT</name>
<dbReference type="Gene3D" id="1.20.1090.10">
    <property type="entry name" value="Dehydroquinate synthase-like - alpha domain"/>
    <property type="match status" value="1"/>
</dbReference>